<keyword evidence="3" id="KW-1185">Reference proteome</keyword>
<dbReference type="InterPro" id="IPR036179">
    <property type="entry name" value="Ig-like_dom_sf"/>
</dbReference>
<evidence type="ECO:0000313" key="3">
    <source>
        <dbReference type="Proteomes" id="UP000478052"/>
    </source>
</evidence>
<sequence length="78" mass="8651">MLTQKDLPAGFPVITEGPGTHKSIEVGHNAVLQCTATGNPQPSIYWLRDSMRLDLDTNPRYSILDKGFPEYSLNNTMS</sequence>
<dbReference type="SUPFAM" id="SSF48726">
    <property type="entry name" value="Immunoglobulin"/>
    <property type="match status" value="1"/>
</dbReference>
<dbReference type="Proteomes" id="UP000478052">
    <property type="component" value="Unassembled WGS sequence"/>
</dbReference>
<dbReference type="InterPro" id="IPR013783">
    <property type="entry name" value="Ig-like_fold"/>
</dbReference>
<reference evidence="2 3" key="1">
    <citation type="submission" date="2019-08" db="EMBL/GenBank/DDBJ databases">
        <title>Whole genome of Aphis craccivora.</title>
        <authorList>
            <person name="Voronova N.V."/>
            <person name="Shulinski R.S."/>
            <person name="Bandarenka Y.V."/>
            <person name="Zhorov D.G."/>
            <person name="Warner D."/>
        </authorList>
    </citation>
    <scope>NUCLEOTIDE SEQUENCE [LARGE SCALE GENOMIC DNA]</scope>
    <source>
        <strain evidence="2">180601</strain>
        <tissue evidence="2">Whole Body</tissue>
    </source>
</reference>
<dbReference type="Pfam" id="PF13927">
    <property type="entry name" value="Ig_3"/>
    <property type="match status" value="1"/>
</dbReference>
<organism evidence="2 3">
    <name type="scientific">Aphis craccivora</name>
    <name type="common">Cowpea aphid</name>
    <dbReference type="NCBI Taxonomy" id="307492"/>
    <lineage>
        <taxon>Eukaryota</taxon>
        <taxon>Metazoa</taxon>
        <taxon>Ecdysozoa</taxon>
        <taxon>Arthropoda</taxon>
        <taxon>Hexapoda</taxon>
        <taxon>Insecta</taxon>
        <taxon>Pterygota</taxon>
        <taxon>Neoptera</taxon>
        <taxon>Paraneoptera</taxon>
        <taxon>Hemiptera</taxon>
        <taxon>Sternorrhyncha</taxon>
        <taxon>Aphidomorpha</taxon>
        <taxon>Aphidoidea</taxon>
        <taxon>Aphididae</taxon>
        <taxon>Aphidini</taxon>
        <taxon>Aphis</taxon>
        <taxon>Aphis</taxon>
    </lineage>
</organism>
<comment type="caution">
    <text evidence="2">The sequence shown here is derived from an EMBL/GenBank/DDBJ whole genome shotgun (WGS) entry which is preliminary data.</text>
</comment>
<proteinExistence type="predicted"/>
<dbReference type="InterPro" id="IPR007110">
    <property type="entry name" value="Ig-like_dom"/>
</dbReference>
<dbReference type="AlphaFoldDB" id="A0A6G0ZP03"/>
<feature type="domain" description="Ig-like" evidence="1">
    <location>
        <begin position="12"/>
        <end position="78"/>
    </location>
</feature>
<name>A0A6G0ZP03_APHCR</name>
<dbReference type="OrthoDB" id="10253954at2759"/>
<evidence type="ECO:0000313" key="2">
    <source>
        <dbReference type="EMBL" id="KAF0772995.1"/>
    </source>
</evidence>
<gene>
    <name evidence="2" type="ORF">FWK35_00010223</name>
</gene>
<dbReference type="PROSITE" id="PS50835">
    <property type="entry name" value="IG_LIKE"/>
    <property type="match status" value="1"/>
</dbReference>
<evidence type="ECO:0000259" key="1">
    <source>
        <dbReference type="PROSITE" id="PS50835"/>
    </source>
</evidence>
<protein>
    <submittedName>
        <fullName evidence="2">Tyrosine-protein phosphatase Lar</fullName>
    </submittedName>
</protein>
<dbReference type="Gene3D" id="2.60.40.10">
    <property type="entry name" value="Immunoglobulins"/>
    <property type="match status" value="1"/>
</dbReference>
<dbReference type="EMBL" id="VUJU01000108">
    <property type="protein sequence ID" value="KAF0772995.1"/>
    <property type="molecule type" value="Genomic_DNA"/>
</dbReference>
<accession>A0A6G0ZP03</accession>